<evidence type="ECO:0000313" key="2">
    <source>
        <dbReference type="EMBL" id="KAK1726228.1"/>
    </source>
</evidence>
<dbReference type="GeneID" id="85385934"/>
<dbReference type="Proteomes" id="UP001244207">
    <property type="component" value="Unassembled WGS sequence"/>
</dbReference>
<keyword evidence="3" id="KW-1185">Reference proteome</keyword>
<sequence>MPTPSSERGHSRFTIVTSHEVPTGYQAYLTDLAVLALWMDSGHRGGCGIHSLYFHCQPSAAKVPSNHTLPQSHHQASPVNRMNGAPVRLVSHLFPPMFCLDGIGAFSSESGFPSRADARQLHQEANGPPPRHEPIKAPCKVPTGNRGSSPSSSGHQGPNTLGIVHPVPDYQQPIMPPGNSSHRVIGAPASNVAVFALFRPFALS</sequence>
<gene>
    <name evidence="2" type="ORF">BDZ83DRAFT_267335</name>
</gene>
<name>A0AAD8UMR2_GLOAC</name>
<dbReference type="RefSeq" id="XP_060366283.1">
    <property type="nucleotide sequence ID" value="XM_060502035.1"/>
</dbReference>
<feature type="region of interest" description="Disordered" evidence="1">
    <location>
        <begin position="111"/>
        <end position="163"/>
    </location>
</feature>
<organism evidence="2 3">
    <name type="scientific">Glomerella acutata</name>
    <name type="common">Colletotrichum acutatum</name>
    <dbReference type="NCBI Taxonomy" id="27357"/>
    <lineage>
        <taxon>Eukaryota</taxon>
        <taxon>Fungi</taxon>
        <taxon>Dikarya</taxon>
        <taxon>Ascomycota</taxon>
        <taxon>Pezizomycotina</taxon>
        <taxon>Sordariomycetes</taxon>
        <taxon>Hypocreomycetidae</taxon>
        <taxon>Glomerellales</taxon>
        <taxon>Glomerellaceae</taxon>
        <taxon>Colletotrichum</taxon>
        <taxon>Colletotrichum acutatum species complex</taxon>
    </lineage>
</organism>
<dbReference type="AlphaFoldDB" id="A0AAD8UMR2"/>
<evidence type="ECO:0000256" key="1">
    <source>
        <dbReference type="SAM" id="MobiDB-lite"/>
    </source>
</evidence>
<proteinExistence type="predicted"/>
<reference evidence="2" key="1">
    <citation type="submission" date="2021-12" db="EMBL/GenBank/DDBJ databases">
        <title>Comparative genomics, transcriptomics and evolutionary studies reveal genomic signatures of adaptation to plant cell wall in hemibiotrophic fungi.</title>
        <authorList>
            <consortium name="DOE Joint Genome Institute"/>
            <person name="Baroncelli R."/>
            <person name="Diaz J.F."/>
            <person name="Benocci T."/>
            <person name="Peng M."/>
            <person name="Battaglia E."/>
            <person name="Haridas S."/>
            <person name="Andreopoulos W."/>
            <person name="Labutti K."/>
            <person name="Pangilinan J."/>
            <person name="Floch G.L."/>
            <person name="Makela M.R."/>
            <person name="Henrissat B."/>
            <person name="Grigoriev I.V."/>
            <person name="Crouch J.A."/>
            <person name="De Vries R.P."/>
            <person name="Sukno S.A."/>
            <person name="Thon M.R."/>
        </authorList>
    </citation>
    <scope>NUCLEOTIDE SEQUENCE</scope>
    <source>
        <strain evidence="2">CBS 112980</strain>
    </source>
</reference>
<evidence type="ECO:0000313" key="3">
    <source>
        <dbReference type="Proteomes" id="UP001244207"/>
    </source>
</evidence>
<protein>
    <submittedName>
        <fullName evidence="2">Uncharacterized protein</fullName>
    </submittedName>
</protein>
<comment type="caution">
    <text evidence="2">The sequence shown here is derived from an EMBL/GenBank/DDBJ whole genome shotgun (WGS) entry which is preliminary data.</text>
</comment>
<dbReference type="EMBL" id="JAHMHS010000034">
    <property type="protein sequence ID" value="KAK1726228.1"/>
    <property type="molecule type" value="Genomic_DNA"/>
</dbReference>
<accession>A0AAD8UMR2</accession>